<dbReference type="Pfam" id="PF04336">
    <property type="entry name" value="ACP_PD"/>
    <property type="match status" value="1"/>
</dbReference>
<reference evidence="4 5" key="1">
    <citation type="submission" date="2009-10" db="EMBL/GenBank/DDBJ databases">
        <authorList>
            <person name="Harkins D.M."/>
            <person name="Madupu R."/>
            <person name="Durkin A.S."/>
            <person name="Torralba M."/>
            <person name="Methe B."/>
            <person name="Sutton G.G."/>
            <person name="Strausberg R.L."/>
            <person name="Nelson K.E."/>
        </authorList>
    </citation>
    <scope>NUCLEOTIDE SEQUENCE [LARGE SCALE GENOMIC DNA]</scope>
    <source>
        <strain evidence="4 5">F0264</strain>
    </source>
</reference>
<dbReference type="GO" id="GO:0006633">
    <property type="term" value="P:fatty acid biosynthetic process"/>
    <property type="evidence" value="ECO:0007669"/>
    <property type="project" value="InterPro"/>
</dbReference>
<comment type="caution">
    <text evidence="4">The sequence shown here is derived from an EMBL/GenBank/DDBJ whole genome shotgun (WGS) entry which is preliminary data.</text>
</comment>
<sequence>MNFLGHSMISIEIDEKTDRKTLYGNFTGDFYKGTLEKINLTDELKEGIVLHRIIDDISDRENNFLSDLLREKFGIFKGIVSDMFVDHFLSKNFYRIFNENINDIETKILYNVNQYEKYFPEKFERTLSWISSEKILSGYANIDILERAFYGLSKRVKKGEILNSAIKELKKNYGIFEENSVKEFEYVKNESINKFLDKY</sequence>
<keyword evidence="5" id="KW-1185">Reference proteome</keyword>
<protein>
    <recommendedName>
        <fullName evidence="6">Acyl carrier protein phosphodiesterase</fullName>
    </recommendedName>
</protein>
<evidence type="ECO:0000256" key="2">
    <source>
        <dbReference type="ARBA" id="ARBA00022801"/>
    </source>
</evidence>
<evidence type="ECO:0000313" key="4">
    <source>
        <dbReference type="EMBL" id="EEY35543.1"/>
    </source>
</evidence>
<dbReference type="PANTHER" id="PTHR38764:SF1">
    <property type="entry name" value="ACYL CARRIER PROTEIN PHOSPHODIESTERASE"/>
    <property type="match status" value="1"/>
</dbReference>
<keyword evidence="3" id="KW-0443">Lipid metabolism</keyword>
<name>D0GK34_9FUSO</name>
<dbReference type="AlphaFoldDB" id="D0GK34"/>
<dbReference type="RefSeq" id="WP_006806834.1">
    <property type="nucleotide sequence ID" value="NZ_ADAD01000059.1"/>
</dbReference>
<dbReference type="GO" id="GO:0008770">
    <property type="term" value="F:[acyl-carrier-protein] phosphodiesterase activity"/>
    <property type="evidence" value="ECO:0007669"/>
    <property type="project" value="InterPro"/>
</dbReference>
<organism evidence="4 5">
    <name type="scientific">Pseudoleptotrichia goodfellowii F0264</name>
    <dbReference type="NCBI Taxonomy" id="596323"/>
    <lineage>
        <taxon>Bacteria</taxon>
        <taxon>Fusobacteriati</taxon>
        <taxon>Fusobacteriota</taxon>
        <taxon>Fusobacteriia</taxon>
        <taxon>Fusobacteriales</taxon>
        <taxon>Leptotrichiaceae</taxon>
        <taxon>Pseudoleptotrichia</taxon>
    </lineage>
</organism>
<keyword evidence="1" id="KW-0444">Lipid biosynthesis</keyword>
<evidence type="ECO:0008006" key="6">
    <source>
        <dbReference type="Google" id="ProtNLM"/>
    </source>
</evidence>
<keyword evidence="2" id="KW-0378">Hydrolase</keyword>
<dbReference type="InterPro" id="IPR007431">
    <property type="entry name" value="ACP_PD"/>
</dbReference>
<proteinExistence type="predicted"/>
<gene>
    <name evidence="4" type="ORF">HMPREF0554_0240</name>
</gene>
<dbReference type="PANTHER" id="PTHR38764">
    <property type="entry name" value="ACYL CARRIER PROTEIN PHOSPHODIESTERASE"/>
    <property type="match status" value="1"/>
</dbReference>
<evidence type="ECO:0000256" key="1">
    <source>
        <dbReference type="ARBA" id="ARBA00022516"/>
    </source>
</evidence>
<dbReference type="Proteomes" id="UP000004226">
    <property type="component" value="Unassembled WGS sequence"/>
</dbReference>
<accession>D0GK34</accession>
<evidence type="ECO:0000256" key="3">
    <source>
        <dbReference type="ARBA" id="ARBA00023098"/>
    </source>
</evidence>
<evidence type="ECO:0000313" key="5">
    <source>
        <dbReference type="Proteomes" id="UP000004226"/>
    </source>
</evidence>
<dbReference type="EMBL" id="ADAD01000059">
    <property type="protein sequence ID" value="EEY35543.1"/>
    <property type="molecule type" value="Genomic_DNA"/>
</dbReference>
<dbReference type="eggNOG" id="COG3124">
    <property type="taxonomic scope" value="Bacteria"/>
</dbReference>